<feature type="region of interest" description="Disordered" evidence="1">
    <location>
        <begin position="39"/>
        <end position="59"/>
    </location>
</feature>
<feature type="compositionally biased region" description="Pro residues" evidence="1">
    <location>
        <begin position="145"/>
        <end position="155"/>
    </location>
</feature>
<feature type="region of interest" description="Disordered" evidence="1">
    <location>
        <begin position="89"/>
        <end position="194"/>
    </location>
</feature>
<dbReference type="Proteomes" id="UP001178461">
    <property type="component" value="Chromosome 2"/>
</dbReference>
<name>A0AA35NV77_9SAUR</name>
<sequence length="194" mass="20939">MHKRSAREMAASFLPPSFPTGATLLLEDCAARGLQGVSRRSFAGRRSSQRPRLASNGPLSLVGIATSAGEKTRWPGRLCRSSAEEVCTGEERGGLLSFPGQGGVEIAPLSSSPSQTRRGRRRKSSCRSPFPLPLPSSRRRHPARPPRLSPPPLPPSRSLRPPRRPAHHPPSLLPLPPRGSERTRERPGLATPPG</sequence>
<dbReference type="EMBL" id="OX395127">
    <property type="protein sequence ID" value="CAI5765401.1"/>
    <property type="molecule type" value="Genomic_DNA"/>
</dbReference>
<protein>
    <submittedName>
        <fullName evidence="2">Uncharacterized protein</fullName>
    </submittedName>
</protein>
<evidence type="ECO:0000256" key="1">
    <source>
        <dbReference type="SAM" id="MobiDB-lite"/>
    </source>
</evidence>
<keyword evidence="3" id="KW-1185">Reference proteome</keyword>
<gene>
    <name evidence="2" type="ORF">PODLI_1B027317</name>
</gene>
<organism evidence="2 3">
    <name type="scientific">Podarcis lilfordi</name>
    <name type="common">Lilford's wall lizard</name>
    <dbReference type="NCBI Taxonomy" id="74358"/>
    <lineage>
        <taxon>Eukaryota</taxon>
        <taxon>Metazoa</taxon>
        <taxon>Chordata</taxon>
        <taxon>Craniata</taxon>
        <taxon>Vertebrata</taxon>
        <taxon>Euteleostomi</taxon>
        <taxon>Lepidosauria</taxon>
        <taxon>Squamata</taxon>
        <taxon>Bifurcata</taxon>
        <taxon>Unidentata</taxon>
        <taxon>Episquamata</taxon>
        <taxon>Laterata</taxon>
        <taxon>Lacertibaenia</taxon>
        <taxon>Lacertidae</taxon>
        <taxon>Podarcis</taxon>
    </lineage>
</organism>
<proteinExistence type="predicted"/>
<reference evidence="2" key="1">
    <citation type="submission" date="2022-12" db="EMBL/GenBank/DDBJ databases">
        <authorList>
            <person name="Alioto T."/>
            <person name="Alioto T."/>
            <person name="Gomez Garrido J."/>
        </authorList>
    </citation>
    <scope>NUCLEOTIDE SEQUENCE</scope>
</reference>
<dbReference type="AlphaFoldDB" id="A0AA35NV77"/>
<accession>A0AA35NV77</accession>
<evidence type="ECO:0000313" key="2">
    <source>
        <dbReference type="EMBL" id="CAI5765401.1"/>
    </source>
</evidence>
<evidence type="ECO:0000313" key="3">
    <source>
        <dbReference type="Proteomes" id="UP001178461"/>
    </source>
</evidence>